<name>A0A160PCP6_9HYPH</name>
<reference evidence="1 2" key="1">
    <citation type="journal article" date="2016" name="Genome Announc.">
        <title>Complete Genome Sequence of Methylobacterium populi P-1M, Isolated from Pink-Pigmented Household Biofilm.</title>
        <authorList>
            <person name="Morohoshi T."/>
            <person name="Ikeda T."/>
        </authorList>
    </citation>
    <scope>NUCLEOTIDE SEQUENCE [LARGE SCALE GENOMIC DNA]</scope>
    <source>
        <strain evidence="1 2">P-1M</strain>
    </source>
</reference>
<dbReference type="Proteomes" id="UP000218288">
    <property type="component" value="Chromosome"/>
</dbReference>
<evidence type="ECO:0000313" key="2">
    <source>
        <dbReference type="Proteomes" id="UP000218288"/>
    </source>
</evidence>
<sequence length="68" mass="7618">MAAATVIPGDQVVFERLDLAEALGIWRHARGRVVGIHGQGRGLATIDVKFEGHETLQRYLPDLFRRVH</sequence>
<proteinExistence type="predicted"/>
<dbReference type="EMBL" id="AP014809">
    <property type="protein sequence ID" value="BAU90196.1"/>
    <property type="molecule type" value="Genomic_DNA"/>
</dbReference>
<accession>A0A160PCP6</accession>
<dbReference type="AlphaFoldDB" id="A0A160PCP6"/>
<dbReference type="OrthoDB" id="7999082at2"/>
<dbReference type="RefSeq" id="WP_096484577.1">
    <property type="nucleotide sequence ID" value="NZ_AP014809.1"/>
</dbReference>
<evidence type="ECO:0000313" key="1">
    <source>
        <dbReference type="EMBL" id="BAU90196.1"/>
    </source>
</evidence>
<protein>
    <submittedName>
        <fullName evidence="1">Uncharacterized protein</fullName>
    </submittedName>
</protein>
<organism evidence="1 2">
    <name type="scientific">Methylorubrum populi</name>
    <dbReference type="NCBI Taxonomy" id="223967"/>
    <lineage>
        <taxon>Bacteria</taxon>
        <taxon>Pseudomonadati</taxon>
        <taxon>Pseudomonadota</taxon>
        <taxon>Alphaproteobacteria</taxon>
        <taxon>Hyphomicrobiales</taxon>
        <taxon>Methylobacteriaceae</taxon>
        <taxon>Methylorubrum</taxon>
    </lineage>
</organism>
<gene>
    <name evidence="1" type="ORF">MPPM_1591</name>
</gene>